<keyword evidence="3" id="KW-1185">Reference proteome</keyword>
<gene>
    <name evidence="2" type="ORF">EFK50_00110</name>
</gene>
<evidence type="ECO:0000259" key="1">
    <source>
        <dbReference type="Pfam" id="PF05050"/>
    </source>
</evidence>
<name>A0A3N0CSN7_9ACTN</name>
<sequence>MPDCRLRHPQRQKESGALSSLTMKALEFMYRRGYEVRRHPAVRRARMLAAHEVDLVIDVGAAVGGYGSQLRKFGYAGDIVSFEPLDTAYAELSAVTGSDARWSTRQAALGSAAGEAQINIASNSDSSSLLPMGSAHTDAEPSVGIIGSQTVRVERLDDVIDEFARPESRIFLKIDAQGFEREVLAGAAKTLERCRGLQLELSFISLYEGGMLVNEAISLAYDAGFSMVGVEQGWAAGTGQMLQADGVFFRL</sequence>
<reference evidence="2 3" key="1">
    <citation type="submission" date="2018-11" db="EMBL/GenBank/DDBJ databases">
        <authorList>
            <person name="Li F."/>
        </authorList>
    </citation>
    <scope>NUCLEOTIDE SEQUENCE [LARGE SCALE GENOMIC DNA]</scope>
    <source>
        <strain evidence="2 3">Gsoil 097</strain>
    </source>
</reference>
<dbReference type="PANTHER" id="PTHR36973:SF4">
    <property type="entry name" value="NODULATION PROTEIN"/>
    <property type="match status" value="1"/>
</dbReference>
<accession>A0A3N0CSN7</accession>
<evidence type="ECO:0000313" key="2">
    <source>
        <dbReference type="EMBL" id="RNL66281.1"/>
    </source>
</evidence>
<feature type="domain" description="Methyltransferase FkbM" evidence="1">
    <location>
        <begin position="58"/>
        <end position="226"/>
    </location>
</feature>
<dbReference type="InterPro" id="IPR006342">
    <property type="entry name" value="FkbM_mtfrase"/>
</dbReference>
<dbReference type="PANTHER" id="PTHR36973">
    <property type="entry name" value="SLL1456 PROTEIN-RELATED"/>
    <property type="match status" value="1"/>
</dbReference>
<dbReference type="NCBIfam" id="TIGR01444">
    <property type="entry name" value="fkbM_fam"/>
    <property type="match status" value="1"/>
</dbReference>
<organism evidence="2 3">
    <name type="scientific">Nocardioides marmoriginsengisoli</name>
    <dbReference type="NCBI Taxonomy" id="661483"/>
    <lineage>
        <taxon>Bacteria</taxon>
        <taxon>Bacillati</taxon>
        <taxon>Actinomycetota</taxon>
        <taxon>Actinomycetes</taxon>
        <taxon>Propionibacteriales</taxon>
        <taxon>Nocardioidaceae</taxon>
        <taxon>Nocardioides</taxon>
    </lineage>
</organism>
<dbReference type="InterPro" id="IPR053188">
    <property type="entry name" value="FkbM_Methyltransferase"/>
</dbReference>
<keyword evidence="2" id="KW-0808">Transferase</keyword>
<keyword evidence="2" id="KW-0489">Methyltransferase</keyword>
<dbReference type="Proteomes" id="UP000267128">
    <property type="component" value="Unassembled WGS sequence"/>
</dbReference>
<proteinExistence type="predicted"/>
<dbReference type="OrthoDB" id="4104638at2"/>
<dbReference type="GO" id="GO:0032259">
    <property type="term" value="P:methylation"/>
    <property type="evidence" value="ECO:0007669"/>
    <property type="project" value="UniProtKB-KW"/>
</dbReference>
<dbReference type="EMBL" id="RJSE01000001">
    <property type="protein sequence ID" value="RNL66281.1"/>
    <property type="molecule type" value="Genomic_DNA"/>
</dbReference>
<dbReference type="GO" id="GO:0008171">
    <property type="term" value="F:O-methyltransferase activity"/>
    <property type="evidence" value="ECO:0007669"/>
    <property type="project" value="TreeGrafter"/>
</dbReference>
<dbReference type="SUPFAM" id="SSF53335">
    <property type="entry name" value="S-adenosyl-L-methionine-dependent methyltransferases"/>
    <property type="match status" value="1"/>
</dbReference>
<protein>
    <submittedName>
        <fullName evidence="2">FkbM family methyltransferase</fullName>
    </submittedName>
</protein>
<evidence type="ECO:0000313" key="3">
    <source>
        <dbReference type="Proteomes" id="UP000267128"/>
    </source>
</evidence>
<comment type="caution">
    <text evidence="2">The sequence shown here is derived from an EMBL/GenBank/DDBJ whole genome shotgun (WGS) entry which is preliminary data.</text>
</comment>
<dbReference type="AlphaFoldDB" id="A0A3N0CSN7"/>
<dbReference type="Gene3D" id="3.40.50.150">
    <property type="entry name" value="Vaccinia Virus protein VP39"/>
    <property type="match status" value="1"/>
</dbReference>
<dbReference type="Pfam" id="PF05050">
    <property type="entry name" value="Methyltransf_21"/>
    <property type="match status" value="1"/>
</dbReference>
<dbReference type="InterPro" id="IPR029063">
    <property type="entry name" value="SAM-dependent_MTases_sf"/>
</dbReference>